<dbReference type="AlphaFoldDB" id="A0A366EGC3"/>
<feature type="transmembrane region" description="Helical" evidence="1">
    <location>
        <begin position="12"/>
        <end position="34"/>
    </location>
</feature>
<sequence length="90" mass="10453">MNQFLKNFLKVLGIIAIAVPLLWISFLGIVETAFTVQADFYVPFILFLDISVLFFISNLFFRFLQPKTLKYSLFIFVLITFTSLVTYLVV</sequence>
<proteinExistence type="predicted"/>
<feature type="transmembrane region" description="Helical" evidence="1">
    <location>
        <begin position="40"/>
        <end position="61"/>
    </location>
</feature>
<keyword evidence="1" id="KW-0812">Transmembrane</keyword>
<dbReference type="RefSeq" id="WP_113866098.1">
    <property type="nucleotide sequence ID" value="NZ_BAABQN010000001.1"/>
</dbReference>
<keyword evidence="1" id="KW-1133">Transmembrane helix</keyword>
<accession>A0A366EGC3</accession>
<evidence type="ECO:0000313" key="2">
    <source>
        <dbReference type="EMBL" id="RBP01452.1"/>
    </source>
</evidence>
<feature type="transmembrane region" description="Helical" evidence="1">
    <location>
        <begin position="73"/>
        <end position="89"/>
    </location>
</feature>
<evidence type="ECO:0000313" key="3">
    <source>
        <dbReference type="Proteomes" id="UP000252254"/>
    </source>
</evidence>
<name>A0A366EGC3_9BACI</name>
<dbReference type="EMBL" id="QNRI01000001">
    <property type="protein sequence ID" value="RBP01452.1"/>
    <property type="molecule type" value="Genomic_DNA"/>
</dbReference>
<keyword evidence="3" id="KW-1185">Reference proteome</keyword>
<reference evidence="2 3" key="1">
    <citation type="submission" date="2018-06" db="EMBL/GenBank/DDBJ databases">
        <title>Genomic Encyclopedia of Type Strains, Phase IV (KMG-IV): sequencing the most valuable type-strain genomes for metagenomic binning, comparative biology and taxonomic classification.</title>
        <authorList>
            <person name="Goeker M."/>
        </authorList>
    </citation>
    <scope>NUCLEOTIDE SEQUENCE [LARGE SCALE GENOMIC DNA]</scope>
    <source>
        <strain evidence="2 3">DSM 15140</strain>
    </source>
</reference>
<comment type="caution">
    <text evidence="2">The sequence shown here is derived from an EMBL/GenBank/DDBJ whole genome shotgun (WGS) entry which is preliminary data.</text>
</comment>
<keyword evidence="1" id="KW-0472">Membrane</keyword>
<organism evidence="2 3">
    <name type="scientific">Paraliobacillus ryukyuensis</name>
    <dbReference type="NCBI Taxonomy" id="200904"/>
    <lineage>
        <taxon>Bacteria</taxon>
        <taxon>Bacillati</taxon>
        <taxon>Bacillota</taxon>
        <taxon>Bacilli</taxon>
        <taxon>Bacillales</taxon>
        <taxon>Bacillaceae</taxon>
        <taxon>Paraliobacillus</taxon>
    </lineage>
</organism>
<dbReference type="Proteomes" id="UP000252254">
    <property type="component" value="Unassembled WGS sequence"/>
</dbReference>
<evidence type="ECO:0000256" key="1">
    <source>
        <dbReference type="SAM" id="Phobius"/>
    </source>
</evidence>
<protein>
    <submittedName>
        <fullName evidence="2">Uncharacterized protein</fullName>
    </submittedName>
</protein>
<gene>
    <name evidence="2" type="ORF">DES48_101189</name>
</gene>